<keyword evidence="2" id="KW-0614">Plasmid</keyword>
<dbReference type="KEGG" id="amr:AM1_C0334"/>
<evidence type="ECO:0000256" key="1">
    <source>
        <dbReference type="SAM" id="Phobius"/>
    </source>
</evidence>
<dbReference type="HOGENOM" id="CLU_3113335_0_0_3"/>
<gene>
    <name evidence="2" type="ordered locus">AM1_C0334</name>
</gene>
<sequence>MDIPHLEVSAGLSVRGMPLIGSWVLGILDISPGISFGLIFSLLLSQMPKQ</sequence>
<accession>A8ZN62</accession>
<dbReference type="Proteomes" id="UP000000268">
    <property type="component" value="Plasmid pREB3"/>
</dbReference>
<protein>
    <submittedName>
        <fullName evidence="2">Uncharacterized protein</fullName>
    </submittedName>
</protein>
<keyword evidence="3" id="KW-1185">Reference proteome</keyword>
<organism evidence="2 3">
    <name type="scientific">Acaryochloris marina (strain MBIC 11017)</name>
    <dbReference type="NCBI Taxonomy" id="329726"/>
    <lineage>
        <taxon>Bacteria</taxon>
        <taxon>Bacillati</taxon>
        <taxon>Cyanobacteriota</taxon>
        <taxon>Cyanophyceae</taxon>
        <taxon>Acaryochloridales</taxon>
        <taxon>Acaryochloridaceae</taxon>
        <taxon>Acaryochloris</taxon>
    </lineage>
</organism>
<feature type="transmembrane region" description="Helical" evidence="1">
    <location>
        <begin position="20"/>
        <end position="44"/>
    </location>
</feature>
<evidence type="ECO:0000313" key="2">
    <source>
        <dbReference type="EMBL" id="ABW32261.1"/>
    </source>
</evidence>
<reference evidence="2 3" key="1">
    <citation type="journal article" date="2008" name="Proc. Natl. Acad. Sci. U.S.A.">
        <title>Niche adaptation and genome expansion in the chlorophyll d-producing cyanobacterium Acaryochloris marina.</title>
        <authorList>
            <person name="Swingley W.D."/>
            <person name="Chen M."/>
            <person name="Cheung P.C."/>
            <person name="Conrad A.L."/>
            <person name="Dejesa L.C."/>
            <person name="Hao J."/>
            <person name="Honchak B.M."/>
            <person name="Karbach L.E."/>
            <person name="Kurdoglu A."/>
            <person name="Lahiri S."/>
            <person name="Mastrian S.D."/>
            <person name="Miyashita H."/>
            <person name="Page L."/>
            <person name="Ramakrishna P."/>
            <person name="Satoh S."/>
            <person name="Sattley W.M."/>
            <person name="Shimada Y."/>
            <person name="Taylor H.L."/>
            <person name="Tomo T."/>
            <person name="Tsuchiya T."/>
            <person name="Wang Z.T."/>
            <person name="Raymond J."/>
            <person name="Mimuro M."/>
            <person name="Blankenship R.E."/>
            <person name="Touchman J.W."/>
        </authorList>
    </citation>
    <scope>NUCLEOTIDE SEQUENCE [LARGE SCALE GENOMIC DNA]</scope>
    <source>
        <strain evidence="3">MBIC 11017</strain>
        <plasmid evidence="3">Plasmid pREB3</plasmid>
    </source>
</reference>
<keyword evidence="1" id="KW-0812">Transmembrane</keyword>
<proteinExistence type="predicted"/>
<keyword evidence="1" id="KW-0472">Membrane</keyword>
<evidence type="ECO:0000313" key="3">
    <source>
        <dbReference type="Proteomes" id="UP000000268"/>
    </source>
</evidence>
<geneLocation type="plasmid" evidence="2 3">
    <name>pREB3</name>
</geneLocation>
<name>A8ZN62_ACAM1</name>
<keyword evidence="1" id="KW-1133">Transmembrane helix</keyword>
<dbReference type="AlphaFoldDB" id="A8ZN62"/>
<dbReference type="EMBL" id="CP000840">
    <property type="protein sequence ID" value="ABW32261.1"/>
    <property type="molecule type" value="Genomic_DNA"/>
</dbReference>